<protein>
    <submittedName>
        <fullName evidence="2">Uncharacterized protein</fullName>
    </submittedName>
</protein>
<accession>A0A2Z6NQT9</accession>
<dbReference type="OrthoDB" id="1735730at2759"/>
<dbReference type="PANTHER" id="PTHR34427:SF5">
    <property type="entry name" value="DUF4283 DOMAIN-CONTAINING PROTEIN"/>
    <property type="match status" value="1"/>
</dbReference>
<evidence type="ECO:0000313" key="3">
    <source>
        <dbReference type="Proteomes" id="UP000242715"/>
    </source>
</evidence>
<dbReference type="AlphaFoldDB" id="A0A2Z6NQT9"/>
<evidence type="ECO:0000313" key="2">
    <source>
        <dbReference type="EMBL" id="GAU38245.1"/>
    </source>
</evidence>
<dbReference type="PANTHER" id="PTHR34427">
    <property type="entry name" value="DUF4283 DOMAIN PROTEIN"/>
    <property type="match status" value="1"/>
</dbReference>
<feature type="region of interest" description="Disordered" evidence="1">
    <location>
        <begin position="329"/>
        <end position="357"/>
    </location>
</feature>
<feature type="compositionally biased region" description="Basic and acidic residues" evidence="1">
    <location>
        <begin position="343"/>
        <end position="357"/>
    </location>
</feature>
<dbReference type="Proteomes" id="UP000242715">
    <property type="component" value="Unassembled WGS sequence"/>
</dbReference>
<name>A0A2Z6NQT9_TRISU</name>
<evidence type="ECO:0000256" key="1">
    <source>
        <dbReference type="SAM" id="MobiDB-lite"/>
    </source>
</evidence>
<organism evidence="2 3">
    <name type="scientific">Trifolium subterraneum</name>
    <name type="common">Subterranean clover</name>
    <dbReference type="NCBI Taxonomy" id="3900"/>
    <lineage>
        <taxon>Eukaryota</taxon>
        <taxon>Viridiplantae</taxon>
        <taxon>Streptophyta</taxon>
        <taxon>Embryophyta</taxon>
        <taxon>Tracheophyta</taxon>
        <taxon>Spermatophyta</taxon>
        <taxon>Magnoliopsida</taxon>
        <taxon>eudicotyledons</taxon>
        <taxon>Gunneridae</taxon>
        <taxon>Pentapetalae</taxon>
        <taxon>rosids</taxon>
        <taxon>fabids</taxon>
        <taxon>Fabales</taxon>
        <taxon>Fabaceae</taxon>
        <taxon>Papilionoideae</taxon>
        <taxon>50 kb inversion clade</taxon>
        <taxon>NPAAA clade</taxon>
        <taxon>Hologalegina</taxon>
        <taxon>IRL clade</taxon>
        <taxon>Trifolieae</taxon>
        <taxon>Trifolium</taxon>
    </lineage>
</organism>
<reference evidence="3" key="1">
    <citation type="journal article" date="2017" name="Front. Plant Sci.">
        <title>Climate Clever Clovers: New Paradigm to Reduce the Environmental Footprint of Ruminants by Breeding Low Methanogenic Forages Utilizing Haplotype Variation.</title>
        <authorList>
            <person name="Kaur P."/>
            <person name="Appels R."/>
            <person name="Bayer P.E."/>
            <person name="Keeble-Gagnere G."/>
            <person name="Wang J."/>
            <person name="Hirakawa H."/>
            <person name="Shirasawa K."/>
            <person name="Vercoe P."/>
            <person name="Stefanova K."/>
            <person name="Durmic Z."/>
            <person name="Nichols P."/>
            <person name="Revell C."/>
            <person name="Isobe S.N."/>
            <person name="Edwards D."/>
            <person name="Erskine W."/>
        </authorList>
    </citation>
    <scope>NUCLEOTIDE SEQUENCE [LARGE SCALE GENOMIC DNA]</scope>
    <source>
        <strain evidence="3">cv. Daliak</strain>
    </source>
</reference>
<dbReference type="EMBL" id="DF973707">
    <property type="protein sequence ID" value="GAU38245.1"/>
    <property type="molecule type" value="Genomic_DNA"/>
</dbReference>
<dbReference type="CDD" id="cd00590">
    <property type="entry name" value="RRM_SF"/>
    <property type="match status" value="1"/>
</dbReference>
<keyword evidence="3" id="KW-1185">Reference proteome</keyword>
<sequence length="446" mass="50000">MSRSSSRTGGRWLPGFVLAAQKECVSFFFTNFPQAENVLGLRKIFCSFGSVGDMFIPSKTTKFRAVTDVDKLLFNLQDIWLGTHKLRVNILKFGRNDPAPTSHCSSTAGALNNNGQATTCDGRSFVEILTNKERSLLGVASSHELPHHRLFDLCLSTDSLLLHGFHEISVCLMGGGLALISSKNDGLLMSLFDPAHDWWTAWFSKLEFWSPGTLSHRREVWLSVWGIPLQCWGLDLFVKISKSFGDFIMLDESTLKETSLIIGRVKVSLPVTASGLDELMAVVTSACTFSVRVLDEIGMLQEFTTSQRDRDSCDGGGSDVFVARSYAAAPSDDGFSDPGSFENGRDSDHQIEEASDRRREVSLSCHYNRDEGCHPSFLKSSKSAKIVEKFGEKYIVTVRRARDCRLRNNFMCFSFFYGSRMCCFSITWARGYWATNVWAWKGFSFY</sequence>
<proteinExistence type="predicted"/>
<gene>
    <name evidence="2" type="ORF">TSUD_146000</name>
</gene>